<evidence type="ECO:0000313" key="1">
    <source>
        <dbReference type="EMBL" id="MBS8121921.1"/>
    </source>
</evidence>
<keyword evidence="2" id="KW-1185">Reference proteome</keyword>
<sequence length="122" mass="13821">MENNFNKKNGLNKSDLSYSNTLDSQIIEILDSYNDLMSKINNSNIFKLFKKSTLYDPDLYEETILHVLNGGKVFVMIVSEIGGNFESYNIEGLTVFDLLENGDEYLQDNDSNNSVSVFISKA</sequence>
<protein>
    <submittedName>
        <fullName evidence="1">Uncharacterized protein</fullName>
    </submittedName>
</protein>
<name>A0ABS5QL28_9BACT</name>
<reference evidence="1 2" key="1">
    <citation type="journal article" date="2021" name="Nat. Commun.">
        <title>Reductive evolution and unique predatory mode in the CPR bacterium Vampirococcus lugosii.</title>
        <authorList>
            <person name="Moreira D."/>
            <person name="Zivanovic Y."/>
            <person name="Lopez-Archilla A.I."/>
            <person name="Iniesto M."/>
            <person name="Lopez-Garcia P."/>
        </authorList>
    </citation>
    <scope>NUCLEOTIDE SEQUENCE [LARGE SCALE GENOMIC DNA]</scope>
    <source>
        <strain evidence="1">Chiprana</strain>
    </source>
</reference>
<proteinExistence type="predicted"/>
<comment type="caution">
    <text evidence="1">The sequence shown here is derived from an EMBL/GenBank/DDBJ whole genome shotgun (WGS) entry which is preliminary data.</text>
</comment>
<organism evidence="1 2">
    <name type="scientific">Candidatus Vampirococcus lugosii</name>
    <dbReference type="NCBI Taxonomy" id="2789015"/>
    <lineage>
        <taxon>Bacteria</taxon>
        <taxon>Candidatus Absconditibacteriota</taxon>
        <taxon>Vampirococcus</taxon>
    </lineage>
</organism>
<dbReference type="RefSeq" id="WP_213348886.1">
    <property type="nucleotide sequence ID" value="NZ_JAEDAM010000022.1"/>
</dbReference>
<dbReference type="Proteomes" id="UP000680365">
    <property type="component" value="Unassembled WGS sequence"/>
</dbReference>
<dbReference type="EMBL" id="JAEDAM010000022">
    <property type="protein sequence ID" value="MBS8121921.1"/>
    <property type="molecule type" value="Genomic_DNA"/>
</dbReference>
<accession>A0ABS5QL28</accession>
<gene>
    <name evidence="1" type="ORF">VAMP_40n84</name>
</gene>
<evidence type="ECO:0000313" key="2">
    <source>
        <dbReference type="Proteomes" id="UP000680365"/>
    </source>
</evidence>